<gene>
    <name evidence="1" type="ORF">C486_10170</name>
</gene>
<organism evidence="1 2">
    <name type="scientific">Natrinema gari JCM 14663</name>
    <dbReference type="NCBI Taxonomy" id="1230459"/>
    <lineage>
        <taxon>Archaea</taxon>
        <taxon>Methanobacteriati</taxon>
        <taxon>Methanobacteriota</taxon>
        <taxon>Stenosarchaea group</taxon>
        <taxon>Halobacteria</taxon>
        <taxon>Halobacteriales</taxon>
        <taxon>Natrialbaceae</taxon>
        <taxon>Natrinema</taxon>
    </lineage>
</organism>
<dbReference type="EMBL" id="AOIJ01000049">
    <property type="protein sequence ID" value="ELY80072.1"/>
    <property type="molecule type" value="Genomic_DNA"/>
</dbReference>
<dbReference type="AlphaFoldDB" id="L9Z305"/>
<accession>L9Z305</accession>
<dbReference type="PATRIC" id="fig|1230459.4.peg.2030"/>
<dbReference type="Proteomes" id="UP000011592">
    <property type="component" value="Unassembled WGS sequence"/>
</dbReference>
<proteinExistence type="predicted"/>
<protein>
    <submittedName>
        <fullName evidence="1">Uncharacterized protein</fullName>
    </submittedName>
</protein>
<sequence length="85" mass="9465">MADPTLADIERALERAADLEPGNAVAVLRTARHDIRKLASDPDIDADRRQALETRLEQRLREVSERDAYDGGLRSAINPNEDDAL</sequence>
<name>L9Z305_9EURY</name>
<keyword evidence="2" id="KW-1185">Reference proteome</keyword>
<comment type="caution">
    <text evidence="1">The sequence shown here is derived from an EMBL/GenBank/DDBJ whole genome shotgun (WGS) entry which is preliminary data.</text>
</comment>
<evidence type="ECO:0000313" key="1">
    <source>
        <dbReference type="EMBL" id="ELY80072.1"/>
    </source>
</evidence>
<evidence type="ECO:0000313" key="2">
    <source>
        <dbReference type="Proteomes" id="UP000011592"/>
    </source>
</evidence>
<reference evidence="1 2" key="1">
    <citation type="journal article" date="2014" name="PLoS Genet.">
        <title>Phylogenetically driven sequencing of extremely halophilic archaea reveals strategies for static and dynamic osmo-response.</title>
        <authorList>
            <person name="Becker E.A."/>
            <person name="Seitzer P.M."/>
            <person name="Tritt A."/>
            <person name="Larsen D."/>
            <person name="Krusor M."/>
            <person name="Yao A.I."/>
            <person name="Wu D."/>
            <person name="Madern D."/>
            <person name="Eisen J.A."/>
            <person name="Darling A.E."/>
            <person name="Facciotti M.T."/>
        </authorList>
    </citation>
    <scope>NUCLEOTIDE SEQUENCE [LARGE SCALE GENOMIC DNA]</scope>
    <source>
        <strain evidence="1 2">JCM 14663</strain>
    </source>
</reference>
<dbReference type="RefSeq" id="WP_008455547.1">
    <property type="nucleotide sequence ID" value="NZ_AOIJ01000049.1"/>
</dbReference>